<evidence type="ECO:0000256" key="6">
    <source>
        <dbReference type="ARBA" id="ARBA00022833"/>
    </source>
</evidence>
<evidence type="ECO:0000256" key="8">
    <source>
        <dbReference type="PIRNR" id="PIRNR006256"/>
    </source>
</evidence>
<evidence type="ECO:0000256" key="5">
    <source>
        <dbReference type="ARBA" id="ARBA00022771"/>
    </source>
</evidence>
<dbReference type="PROSITE" id="PS51160">
    <property type="entry name" value="ACYLPHOSPHATASE_3"/>
    <property type="match status" value="1"/>
</dbReference>
<comment type="catalytic activity">
    <reaction evidence="7">
        <text>C-terminal L-cysteinyl-[HypE protein] + carbamoyl phosphate + ATP + H2O = C-terminal S-carboxamide-L-cysteinyl-[HypE protein] + AMP + phosphate + diphosphate + H(+)</text>
        <dbReference type="Rhea" id="RHEA:55636"/>
        <dbReference type="Rhea" id="RHEA-COMP:14247"/>
        <dbReference type="Rhea" id="RHEA-COMP:14392"/>
        <dbReference type="ChEBI" id="CHEBI:15377"/>
        <dbReference type="ChEBI" id="CHEBI:15378"/>
        <dbReference type="ChEBI" id="CHEBI:30616"/>
        <dbReference type="ChEBI" id="CHEBI:33019"/>
        <dbReference type="ChEBI" id="CHEBI:43474"/>
        <dbReference type="ChEBI" id="CHEBI:58228"/>
        <dbReference type="ChEBI" id="CHEBI:76913"/>
        <dbReference type="ChEBI" id="CHEBI:139126"/>
        <dbReference type="ChEBI" id="CHEBI:456215"/>
    </reaction>
</comment>
<dbReference type="InterPro" id="IPR006070">
    <property type="entry name" value="Sua5-like_dom"/>
</dbReference>
<comment type="catalytic activity">
    <reaction evidence="9">
        <text>an acyl phosphate + H2O = a carboxylate + phosphate + H(+)</text>
        <dbReference type="Rhea" id="RHEA:14965"/>
        <dbReference type="ChEBI" id="CHEBI:15377"/>
        <dbReference type="ChEBI" id="CHEBI:15378"/>
        <dbReference type="ChEBI" id="CHEBI:29067"/>
        <dbReference type="ChEBI" id="CHEBI:43474"/>
        <dbReference type="ChEBI" id="CHEBI:59918"/>
        <dbReference type="EC" id="3.6.1.7"/>
    </reaction>
</comment>
<keyword evidence="3" id="KW-0436">Ligase</keyword>
<dbReference type="Pfam" id="PF17788">
    <property type="entry name" value="HypF_C"/>
    <property type="match status" value="1"/>
</dbReference>
<dbReference type="Gene3D" id="3.30.420.40">
    <property type="match status" value="1"/>
</dbReference>
<dbReference type="EC" id="6.2.-.-" evidence="8"/>
<dbReference type="InterPro" id="IPR036046">
    <property type="entry name" value="Acylphosphatase-like_dom_sf"/>
</dbReference>
<evidence type="ECO:0000256" key="2">
    <source>
        <dbReference type="ARBA" id="ARBA00008097"/>
    </source>
</evidence>
<dbReference type="Pfam" id="PF00708">
    <property type="entry name" value="Acylphosphatase"/>
    <property type="match status" value="1"/>
</dbReference>
<gene>
    <name evidence="12" type="ORF">DNFV4_02007</name>
</gene>
<dbReference type="AlphaFoldDB" id="A0AA86MYS6"/>
<dbReference type="PROSITE" id="PS00150">
    <property type="entry name" value="ACYLPHOSPHATASE_1"/>
    <property type="match status" value="1"/>
</dbReference>
<dbReference type="GO" id="GO:0051604">
    <property type="term" value="P:protein maturation"/>
    <property type="evidence" value="ECO:0007669"/>
    <property type="project" value="TreeGrafter"/>
</dbReference>
<protein>
    <recommendedName>
        <fullName evidence="8">Carbamoyltransferase</fullName>
        <ecNumber evidence="8">6.2.-.-</ecNumber>
    </recommendedName>
</protein>
<dbReference type="EMBL" id="OX365700">
    <property type="protein sequence ID" value="CAI4031588.1"/>
    <property type="molecule type" value="Genomic_DNA"/>
</dbReference>
<comment type="pathway">
    <text evidence="1">Protein modification; [NiFe] hydrogenase maturation.</text>
</comment>
<evidence type="ECO:0000256" key="3">
    <source>
        <dbReference type="ARBA" id="ARBA00022598"/>
    </source>
</evidence>
<evidence type="ECO:0000256" key="9">
    <source>
        <dbReference type="PROSITE-ProRule" id="PRU00520"/>
    </source>
</evidence>
<dbReference type="InterPro" id="IPR055128">
    <property type="entry name" value="HypF_C_2"/>
</dbReference>
<dbReference type="GO" id="GO:0016743">
    <property type="term" value="F:carboxyl- or carbamoyltransferase activity"/>
    <property type="evidence" value="ECO:0007669"/>
    <property type="project" value="UniProtKB-UniRule"/>
</dbReference>
<evidence type="ECO:0000256" key="1">
    <source>
        <dbReference type="ARBA" id="ARBA00004711"/>
    </source>
</evidence>
<dbReference type="Gene3D" id="3.90.870.50">
    <property type="match status" value="1"/>
</dbReference>
<comment type="similarity">
    <text evidence="2 8">Belongs to the carbamoyltransferase HypF family.</text>
</comment>
<dbReference type="GO" id="GO:0008270">
    <property type="term" value="F:zinc ion binding"/>
    <property type="evidence" value="ECO:0007669"/>
    <property type="project" value="UniProtKB-KW"/>
</dbReference>
<dbReference type="InterPro" id="IPR017945">
    <property type="entry name" value="DHBP_synth_RibB-like_a/b_dom"/>
</dbReference>
<feature type="domain" description="Acylphosphatase-like" evidence="10">
    <location>
        <begin position="14"/>
        <end position="101"/>
    </location>
</feature>
<organism evidence="12 13">
    <name type="scientific">Nitrospira tepida</name>
    <dbReference type="NCBI Taxonomy" id="2973512"/>
    <lineage>
        <taxon>Bacteria</taxon>
        <taxon>Pseudomonadati</taxon>
        <taxon>Nitrospirota</taxon>
        <taxon>Nitrospiria</taxon>
        <taxon>Nitrospirales</taxon>
        <taxon>Nitrospiraceae</taxon>
        <taxon>Nitrospira</taxon>
    </lineage>
</organism>
<evidence type="ECO:0000256" key="7">
    <source>
        <dbReference type="ARBA" id="ARBA00048220"/>
    </source>
</evidence>
<evidence type="ECO:0000259" key="10">
    <source>
        <dbReference type="PROSITE" id="PS51160"/>
    </source>
</evidence>
<evidence type="ECO:0000259" key="11">
    <source>
        <dbReference type="PROSITE" id="PS51163"/>
    </source>
</evidence>
<name>A0AA86MYS6_9BACT</name>
<dbReference type="PROSITE" id="PS51163">
    <property type="entry name" value="YRDC"/>
    <property type="match status" value="1"/>
</dbReference>
<dbReference type="Pfam" id="PF07503">
    <property type="entry name" value="zf-HYPF"/>
    <property type="match status" value="2"/>
</dbReference>
<dbReference type="InterPro" id="IPR011125">
    <property type="entry name" value="Znf_HypF"/>
</dbReference>
<evidence type="ECO:0000256" key="4">
    <source>
        <dbReference type="ARBA" id="ARBA00022723"/>
    </source>
</evidence>
<keyword evidence="5" id="KW-0863">Zinc-finger</keyword>
<dbReference type="RefSeq" id="WP_213043635.1">
    <property type="nucleotide sequence ID" value="NZ_OX365700.1"/>
</dbReference>
<feature type="domain" description="YrdC-like" evidence="11">
    <location>
        <begin position="215"/>
        <end position="400"/>
    </location>
</feature>
<dbReference type="PANTHER" id="PTHR42959:SF1">
    <property type="entry name" value="CARBAMOYLTRANSFERASE HYPF"/>
    <property type="match status" value="1"/>
</dbReference>
<keyword evidence="4" id="KW-0479">Metal-binding</keyword>
<dbReference type="GO" id="GO:0016874">
    <property type="term" value="F:ligase activity"/>
    <property type="evidence" value="ECO:0007669"/>
    <property type="project" value="UniProtKB-UniRule"/>
</dbReference>
<dbReference type="InterPro" id="IPR017968">
    <property type="entry name" value="Acylphosphatase_CS"/>
</dbReference>
<dbReference type="Proteomes" id="UP001179121">
    <property type="component" value="Chromosome"/>
</dbReference>
<dbReference type="PIRSF" id="PIRSF006256">
    <property type="entry name" value="CMPcnvr_hdrg_mat"/>
    <property type="match status" value="1"/>
</dbReference>
<keyword evidence="6" id="KW-0862">Zinc</keyword>
<feature type="active site" evidence="9">
    <location>
        <position position="47"/>
    </location>
</feature>
<evidence type="ECO:0000313" key="12">
    <source>
        <dbReference type="EMBL" id="CAI4031588.1"/>
    </source>
</evidence>
<dbReference type="PANTHER" id="PTHR42959">
    <property type="entry name" value="CARBAMOYLTRANSFERASE"/>
    <property type="match status" value="1"/>
</dbReference>
<dbReference type="NCBIfam" id="TIGR00143">
    <property type="entry name" value="hypF"/>
    <property type="match status" value="1"/>
</dbReference>
<dbReference type="Gene3D" id="3.30.420.360">
    <property type="match status" value="1"/>
</dbReference>
<feature type="active site" evidence="9">
    <location>
        <position position="29"/>
    </location>
</feature>
<dbReference type="Pfam" id="PF01300">
    <property type="entry name" value="Sua5_yciO_yrdC"/>
    <property type="match status" value="1"/>
</dbReference>
<dbReference type="InterPro" id="IPR051060">
    <property type="entry name" value="Carbamoyltrans_HypF-like"/>
</dbReference>
<dbReference type="SUPFAM" id="SSF54975">
    <property type="entry name" value="Acylphosphatase/BLUF domain-like"/>
    <property type="match status" value="1"/>
</dbReference>
<keyword evidence="13" id="KW-1185">Reference proteome</keyword>
<dbReference type="SUPFAM" id="SSF55821">
    <property type="entry name" value="YrdC/RibB"/>
    <property type="match status" value="1"/>
</dbReference>
<dbReference type="KEGG" id="nti:DNFV4_02007"/>
<evidence type="ECO:0000313" key="13">
    <source>
        <dbReference type="Proteomes" id="UP001179121"/>
    </source>
</evidence>
<dbReference type="InterPro" id="IPR041440">
    <property type="entry name" value="HypF_C"/>
</dbReference>
<keyword evidence="9" id="KW-0378">Hydrolase</keyword>
<dbReference type="Gene3D" id="3.30.110.120">
    <property type="match status" value="1"/>
</dbReference>
<sequence length="800" mass="87550">MSPVVSSHTSDHVAFSIRVHGLVQGVGFRPMVWRLARQHQIRGYVLNDGEGVRIVAIGPPDRILHFMTTLKEQPPILARIDEIISEPAAIEHIPPDFTIRESGSGDVSTGVVPDAATCPDCAQEILDPFARRYRYSFTNCTQCGPRLTIQEQIPYDRSGTTMNRFRMCPACAAEYEDPADRRFHAQPIACHTCGPRAWLERADGKPIAVDALSMMDAVDAACTLLQRGHLVAIKGLGGIQLACDATQEDSVSRLRRLKGREGKPFALMARDLQVIARYAGIDEQERALLESPAAPIVILKCRPDAEVAASVAPGVRTLGFMLPNTPLHHLLLRRMNRPIVLTSGNRADEPQWIDNDLAKAQLGAIAEYFLLHDRPIAQRVDDSVTKVIAGVPRVLRRSRGYAPAPILFPKGFDQAPRILAMGGELKNTFCLFSDNRAILSHHIGDLEDALTLADYRRALRQYGDLFAHTPDLIGVDCHPEYLSSKVGKALAADRSLPVCEVQHHHAHVAACMVENGIPIDHPAVLGIALDGLGYGDEGQLWGGEFMLADYRTAVRVGTFKPVRMLGGEQAVKEPWRNTYAHLMAELGWVRFAMNYAELDLYHFLAKKPRGVLDSMLARGINSPAASSCGRLFDAVAAAMGLCRDHASYEGQAAIELEQVVNQATLEEEDDALAYPFTIPYLDEAKLPYIEPLAMWQALLGDLILHTPRSVMAARFHKGLALAICAVVGKVTRVDEGERTIRHVVLSGGVFQNQALCELVTAKLQGMGFAVLAHRHVPSNDGGLSLGQAAIAAARALSHNR</sequence>
<accession>A0AA86MYS6</accession>
<reference evidence="12" key="1">
    <citation type="submission" date="2022-10" db="EMBL/GenBank/DDBJ databases">
        <authorList>
            <person name="Koch H."/>
        </authorList>
    </citation>
    <scope>NUCLEOTIDE SEQUENCE</scope>
    <source>
        <strain evidence="12">DNF</strain>
    </source>
</reference>
<dbReference type="InterPro" id="IPR004421">
    <property type="entry name" value="Carbamoyltransferase_HypF"/>
</dbReference>
<dbReference type="InterPro" id="IPR001792">
    <property type="entry name" value="Acylphosphatase-like_dom"/>
</dbReference>
<proteinExistence type="inferred from homology"/>
<dbReference type="GO" id="GO:0003998">
    <property type="term" value="F:acylphosphatase activity"/>
    <property type="evidence" value="ECO:0007669"/>
    <property type="project" value="UniProtKB-EC"/>
</dbReference>
<dbReference type="Pfam" id="PF22521">
    <property type="entry name" value="HypF_C_2"/>
    <property type="match status" value="1"/>
</dbReference>
<dbReference type="GO" id="GO:0003725">
    <property type="term" value="F:double-stranded RNA binding"/>
    <property type="evidence" value="ECO:0007669"/>
    <property type="project" value="InterPro"/>
</dbReference>